<dbReference type="EMBL" id="QPIZ01000026">
    <property type="protein sequence ID" value="RCW29677.1"/>
    <property type="molecule type" value="Genomic_DNA"/>
</dbReference>
<evidence type="ECO:0000313" key="1">
    <source>
        <dbReference type="EMBL" id="RCW29677.1"/>
    </source>
</evidence>
<sequence>MAKKVLIHTHQAFPNEDFMADIQLPLNTREVTGMLVNAYDREKGVTVSWGYDHLQPTYTATAFLNDNQGLPAYLGRNVLVDGGGDQELTESARDNFINALISEYITALIGREQDSEKKSIFTADYLNGKLATLKDRVNAGFFAIGLRQRWYVQLGINRQKLVDGTITYGTREPLKFVAEQKAWNPEDLKSWYSNFARDMVTKTGATTPNYRNTFFEEPSNFARETYEKATVYVTITLGSREGSKEVNAYTYFGNLYGYPDAQWFGYVPQTYNTYSFDAYETARIALNHYFNHITWVKSGSYWQNINWDKSNVGELSVLFNSGRDIAIRDMPIDLNMNSKSVHYDLLRLSQKEQVNSFVRLVFKNNGRAVNPFHVKTYFFYETI</sequence>
<gene>
    <name evidence="1" type="ORF">DFO77_12634</name>
</gene>
<evidence type="ECO:0000313" key="2">
    <source>
        <dbReference type="Proteomes" id="UP000252733"/>
    </source>
</evidence>
<accession>A0A368ULM1</accession>
<reference evidence="1 2" key="1">
    <citation type="submission" date="2018-07" db="EMBL/GenBank/DDBJ databases">
        <title>Freshwater and sediment microbial communities from various areas in North America, analyzing microbe dynamics in response to fracking.</title>
        <authorList>
            <person name="Lamendella R."/>
        </authorList>
    </citation>
    <scope>NUCLEOTIDE SEQUENCE [LARGE SCALE GENOMIC DNA]</scope>
    <source>
        <strain evidence="1 2">160A</strain>
    </source>
</reference>
<organism evidence="1 2">
    <name type="scientific">Marinilabilia salmonicolor</name>
    <dbReference type="NCBI Taxonomy" id="989"/>
    <lineage>
        <taxon>Bacteria</taxon>
        <taxon>Pseudomonadati</taxon>
        <taxon>Bacteroidota</taxon>
        <taxon>Bacteroidia</taxon>
        <taxon>Marinilabiliales</taxon>
        <taxon>Marinilabiliaceae</taxon>
        <taxon>Marinilabilia</taxon>
    </lineage>
</organism>
<keyword evidence="2" id="KW-1185">Reference proteome</keyword>
<comment type="caution">
    <text evidence="1">The sequence shown here is derived from an EMBL/GenBank/DDBJ whole genome shotgun (WGS) entry which is preliminary data.</text>
</comment>
<proteinExistence type="predicted"/>
<dbReference type="Proteomes" id="UP000252733">
    <property type="component" value="Unassembled WGS sequence"/>
</dbReference>
<dbReference type="AlphaFoldDB" id="A0A368ULM1"/>
<dbReference type="RefSeq" id="WP_114437831.1">
    <property type="nucleotide sequence ID" value="NZ_QPIZ01000026.1"/>
</dbReference>
<protein>
    <submittedName>
        <fullName evidence="1">Uncharacterized protein</fullName>
    </submittedName>
</protein>
<name>A0A368ULM1_9BACT</name>